<evidence type="ECO:0000313" key="8">
    <source>
        <dbReference type="RefSeq" id="XP_016899227.1"/>
    </source>
</evidence>
<keyword evidence="1" id="KW-0805">Transcription regulation</keyword>
<evidence type="ECO:0000256" key="5">
    <source>
        <dbReference type="SAM" id="MobiDB-lite"/>
    </source>
</evidence>
<dbReference type="PROSITE" id="PS51005">
    <property type="entry name" value="NAC"/>
    <property type="match status" value="1"/>
</dbReference>
<evidence type="ECO:0000313" key="7">
    <source>
        <dbReference type="Proteomes" id="UP001652600"/>
    </source>
</evidence>
<dbReference type="PANTHER" id="PTHR31079:SF20">
    <property type="entry name" value="NAC DOMAIN-CONTAINING PROTEIN 10"/>
    <property type="match status" value="1"/>
</dbReference>
<evidence type="ECO:0000259" key="6">
    <source>
        <dbReference type="PROSITE" id="PS51005"/>
    </source>
</evidence>
<dbReference type="Pfam" id="PF02365">
    <property type="entry name" value="NAM"/>
    <property type="match status" value="1"/>
</dbReference>
<dbReference type="AlphaFoldDB" id="A0A1S4DTA1"/>
<dbReference type="SUPFAM" id="SSF101941">
    <property type="entry name" value="NAC domain"/>
    <property type="match status" value="1"/>
</dbReference>
<evidence type="ECO:0000256" key="4">
    <source>
        <dbReference type="ARBA" id="ARBA00023242"/>
    </source>
</evidence>
<gene>
    <name evidence="8" type="primary">LOC103484491</name>
</gene>
<dbReference type="RefSeq" id="XP_016899227.1">
    <property type="nucleotide sequence ID" value="XM_017043738.2"/>
</dbReference>
<evidence type="ECO:0000256" key="1">
    <source>
        <dbReference type="ARBA" id="ARBA00023015"/>
    </source>
</evidence>
<keyword evidence="7" id="KW-1185">Reference proteome</keyword>
<keyword evidence="2" id="KW-0238">DNA-binding</keyword>
<proteinExistence type="predicted"/>
<feature type="domain" description="NAC" evidence="6">
    <location>
        <begin position="32"/>
        <end position="184"/>
    </location>
</feature>
<sequence length="184" mass="20879">MEAYGSIICPSCAYPLEIDEVNRSLVEDWGKLPAGIKFDPSDQQILEHLEAKVKEDKQKLHPLIHHFILTLDGDDGICYTHPQYLPGMRKDGEIRHYFHRSPKAYTSGTRKRRKVKTADEEEGTDTRWHKTGKTRAVSDGSGEEEKDGQWVASKVFFQLQPRQTSIISSNSMHQIRGGEASSLV</sequence>
<accession>A0A1S4DTA1</accession>
<dbReference type="GO" id="GO:0000976">
    <property type="term" value="F:transcription cis-regulatory region binding"/>
    <property type="evidence" value="ECO:0007669"/>
    <property type="project" value="TreeGrafter"/>
</dbReference>
<dbReference type="GeneID" id="103484491"/>
<dbReference type="Gene3D" id="2.170.150.80">
    <property type="entry name" value="NAC domain"/>
    <property type="match status" value="1"/>
</dbReference>
<dbReference type="InterPro" id="IPR044799">
    <property type="entry name" value="SOG1-like"/>
</dbReference>
<keyword evidence="4" id="KW-0539">Nucleus</keyword>
<organism evidence="7 8">
    <name type="scientific">Cucumis melo</name>
    <name type="common">Muskmelon</name>
    <dbReference type="NCBI Taxonomy" id="3656"/>
    <lineage>
        <taxon>Eukaryota</taxon>
        <taxon>Viridiplantae</taxon>
        <taxon>Streptophyta</taxon>
        <taxon>Embryophyta</taxon>
        <taxon>Tracheophyta</taxon>
        <taxon>Spermatophyta</taxon>
        <taxon>Magnoliopsida</taxon>
        <taxon>eudicotyledons</taxon>
        <taxon>Gunneridae</taxon>
        <taxon>Pentapetalae</taxon>
        <taxon>rosids</taxon>
        <taxon>fabids</taxon>
        <taxon>Cucurbitales</taxon>
        <taxon>Cucurbitaceae</taxon>
        <taxon>Benincaseae</taxon>
        <taxon>Cucumis</taxon>
    </lineage>
</organism>
<dbReference type="PANTHER" id="PTHR31079">
    <property type="entry name" value="NAC DOMAIN-CONTAINING PROTEIN 73"/>
    <property type="match status" value="1"/>
</dbReference>
<name>A0A1S4DTA1_CUCME</name>
<protein>
    <submittedName>
        <fullName evidence="8">NAC domain-containing protein 10 isoform X2</fullName>
    </submittedName>
</protein>
<dbReference type="Proteomes" id="UP001652600">
    <property type="component" value="Chromosome 8"/>
</dbReference>
<dbReference type="InterPro" id="IPR036093">
    <property type="entry name" value="NAC_dom_sf"/>
</dbReference>
<evidence type="ECO:0000256" key="2">
    <source>
        <dbReference type="ARBA" id="ARBA00023125"/>
    </source>
</evidence>
<reference evidence="8" key="1">
    <citation type="submission" date="2025-08" db="UniProtKB">
        <authorList>
            <consortium name="RefSeq"/>
        </authorList>
    </citation>
    <scope>IDENTIFICATION</scope>
    <source>
        <tissue evidence="8">Stem</tissue>
    </source>
</reference>
<keyword evidence="3" id="KW-0804">Transcription</keyword>
<dbReference type="GO" id="GO:0005634">
    <property type="term" value="C:nucleus"/>
    <property type="evidence" value="ECO:0007669"/>
    <property type="project" value="TreeGrafter"/>
</dbReference>
<evidence type="ECO:0000256" key="3">
    <source>
        <dbReference type="ARBA" id="ARBA00023163"/>
    </source>
</evidence>
<feature type="region of interest" description="Disordered" evidence="5">
    <location>
        <begin position="107"/>
        <end position="148"/>
    </location>
</feature>
<dbReference type="InterPro" id="IPR003441">
    <property type="entry name" value="NAC-dom"/>
</dbReference>
<dbReference type="GO" id="GO:0003700">
    <property type="term" value="F:DNA-binding transcription factor activity"/>
    <property type="evidence" value="ECO:0007669"/>
    <property type="project" value="InterPro"/>
</dbReference>